<keyword evidence="3" id="KW-1185">Reference proteome</keyword>
<organism evidence="2 3">
    <name type="scientific">Phaseolus coccineus</name>
    <name type="common">Scarlet runner bean</name>
    <name type="synonym">Phaseolus multiflorus</name>
    <dbReference type="NCBI Taxonomy" id="3886"/>
    <lineage>
        <taxon>Eukaryota</taxon>
        <taxon>Viridiplantae</taxon>
        <taxon>Streptophyta</taxon>
        <taxon>Embryophyta</taxon>
        <taxon>Tracheophyta</taxon>
        <taxon>Spermatophyta</taxon>
        <taxon>Magnoliopsida</taxon>
        <taxon>eudicotyledons</taxon>
        <taxon>Gunneridae</taxon>
        <taxon>Pentapetalae</taxon>
        <taxon>rosids</taxon>
        <taxon>fabids</taxon>
        <taxon>Fabales</taxon>
        <taxon>Fabaceae</taxon>
        <taxon>Papilionoideae</taxon>
        <taxon>50 kb inversion clade</taxon>
        <taxon>NPAAA clade</taxon>
        <taxon>indigoferoid/millettioid clade</taxon>
        <taxon>Phaseoleae</taxon>
        <taxon>Phaseolus</taxon>
    </lineage>
</organism>
<name>A0AAN9Q8H5_PHACN</name>
<feature type="region of interest" description="Disordered" evidence="1">
    <location>
        <begin position="71"/>
        <end position="101"/>
    </location>
</feature>
<feature type="region of interest" description="Disordered" evidence="1">
    <location>
        <begin position="210"/>
        <end position="242"/>
    </location>
</feature>
<evidence type="ECO:0000256" key="1">
    <source>
        <dbReference type="SAM" id="MobiDB-lite"/>
    </source>
</evidence>
<dbReference type="AlphaFoldDB" id="A0AAN9Q8H5"/>
<evidence type="ECO:0000313" key="2">
    <source>
        <dbReference type="EMBL" id="KAK7325504.1"/>
    </source>
</evidence>
<reference evidence="2 3" key="1">
    <citation type="submission" date="2024-01" db="EMBL/GenBank/DDBJ databases">
        <title>The genomes of 5 underutilized Papilionoideae crops provide insights into root nodulation and disease resistanc.</title>
        <authorList>
            <person name="Jiang F."/>
        </authorList>
    </citation>
    <scope>NUCLEOTIDE SEQUENCE [LARGE SCALE GENOMIC DNA]</scope>
    <source>
        <strain evidence="2">JINMINGXINNONG_FW02</strain>
        <tissue evidence="2">Leaves</tissue>
    </source>
</reference>
<comment type="caution">
    <text evidence="2">The sequence shown here is derived from an EMBL/GenBank/DDBJ whole genome shotgun (WGS) entry which is preliminary data.</text>
</comment>
<feature type="region of interest" description="Disordered" evidence="1">
    <location>
        <begin position="136"/>
        <end position="159"/>
    </location>
</feature>
<evidence type="ECO:0000313" key="3">
    <source>
        <dbReference type="Proteomes" id="UP001374584"/>
    </source>
</evidence>
<protein>
    <submittedName>
        <fullName evidence="2">Uncharacterized protein</fullName>
    </submittedName>
</protein>
<proteinExistence type="predicted"/>
<gene>
    <name evidence="2" type="ORF">VNO80_34424</name>
</gene>
<dbReference type="EMBL" id="JAYMYR010000131">
    <property type="protein sequence ID" value="KAK7325504.1"/>
    <property type="molecule type" value="Genomic_DNA"/>
</dbReference>
<sequence>MSGVPQPRLVSSVGSSTDIAGDSVPNFAFQHNHEKVSREACPQPNGFGATCVQRLDGSRDSAIHTNAGVSVLSGDTGLRPDAPSRPPAPLRRRTREDEPQPVVRCSVDFSPRRGHADPPTSPAIRTLHRTIQSVGATGDKSLHPTKNGHAPPPIESRKSSQSVNPYYVWTCCSSFINPRISPLTMKYECPPTVPACFEHSNFFKVTAPEARPGQLRPGAHRRQKGTTRPVHTRGGPIDPTQGLGNLRALLPSLDVVAVSQAPSPESNPNSPSPVTTYDKHMTTGRINQVASIRVAPAPARVGRLCSSLPHTPAHLTLRIGSHPRADHVRDFRILRNLHRVVEAQTETLFANKTRMPFGR</sequence>
<accession>A0AAN9Q8H5</accession>
<dbReference type="Proteomes" id="UP001374584">
    <property type="component" value="Unassembled WGS sequence"/>
</dbReference>